<organism evidence="3 4">
    <name type="scientific">Streptomyces smyrnaeus</name>
    <dbReference type="NCBI Taxonomy" id="1387713"/>
    <lineage>
        <taxon>Bacteria</taxon>
        <taxon>Bacillati</taxon>
        <taxon>Actinomycetota</taxon>
        <taxon>Actinomycetes</taxon>
        <taxon>Kitasatosporales</taxon>
        <taxon>Streptomycetaceae</taxon>
        <taxon>Streptomyces</taxon>
    </lineage>
</organism>
<sequence length="163" mass="16758">MSAHKAAATAVAALVAATLVLTAGCGADGGKQHRAQESGESGQPGASAPPSPGEEPPPPKDGRERRPEERATPKLPRDQLTPATGSFTKKEKKYLVGRVPEGLEPAAVLEAGRTACARLRTTAGVSRKDAISALRAGEIDNAVPAITHLCPTFKPLLKAAGKK</sequence>
<gene>
    <name evidence="3" type="ORF">JW613_11325</name>
</gene>
<evidence type="ECO:0000313" key="4">
    <source>
        <dbReference type="Proteomes" id="UP000721954"/>
    </source>
</evidence>
<reference evidence="3 4" key="1">
    <citation type="submission" date="2021-02" db="EMBL/GenBank/DDBJ databases">
        <title>Streptomyces spirodelae sp. nov., isolated from duckweed.</title>
        <authorList>
            <person name="Saimee Y."/>
            <person name="Duangmal K."/>
        </authorList>
    </citation>
    <scope>NUCLEOTIDE SEQUENCE [LARGE SCALE GENOMIC DNA]</scope>
    <source>
        <strain evidence="3 4">DSM 42105</strain>
    </source>
</reference>
<accession>A0ABS3XUA7</accession>
<dbReference type="RefSeq" id="WP_209210651.1">
    <property type="nucleotide sequence ID" value="NZ_JAFFZM010000005.1"/>
</dbReference>
<dbReference type="EMBL" id="JAFFZM010000005">
    <property type="protein sequence ID" value="MBO8198893.1"/>
    <property type="molecule type" value="Genomic_DNA"/>
</dbReference>
<evidence type="ECO:0000256" key="1">
    <source>
        <dbReference type="SAM" id="MobiDB-lite"/>
    </source>
</evidence>
<feature type="region of interest" description="Disordered" evidence="1">
    <location>
        <begin position="25"/>
        <end position="92"/>
    </location>
</feature>
<dbReference type="PROSITE" id="PS51257">
    <property type="entry name" value="PROKAR_LIPOPROTEIN"/>
    <property type="match status" value="1"/>
</dbReference>
<proteinExistence type="predicted"/>
<feature type="signal peptide" evidence="2">
    <location>
        <begin position="1"/>
        <end position="23"/>
    </location>
</feature>
<keyword evidence="2" id="KW-0732">Signal</keyword>
<evidence type="ECO:0000313" key="3">
    <source>
        <dbReference type="EMBL" id="MBO8198893.1"/>
    </source>
</evidence>
<feature type="compositionally biased region" description="Pro residues" evidence="1">
    <location>
        <begin position="47"/>
        <end position="56"/>
    </location>
</feature>
<evidence type="ECO:0000256" key="2">
    <source>
        <dbReference type="SAM" id="SignalP"/>
    </source>
</evidence>
<comment type="caution">
    <text evidence="3">The sequence shown here is derived from an EMBL/GenBank/DDBJ whole genome shotgun (WGS) entry which is preliminary data.</text>
</comment>
<name>A0ABS3XUA7_9ACTN</name>
<dbReference type="Proteomes" id="UP000721954">
    <property type="component" value="Unassembled WGS sequence"/>
</dbReference>
<dbReference type="GeneID" id="96259201"/>
<keyword evidence="4" id="KW-1185">Reference proteome</keyword>
<evidence type="ECO:0008006" key="5">
    <source>
        <dbReference type="Google" id="ProtNLM"/>
    </source>
</evidence>
<feature type="compositionally biased region" description="Basic and acidic residues" evidence="1">
    <location>
        <begin position="57"/>
        <end position="77"/>
    </location>
</feature>
<feature type="chain" id="PRO_5045639350" description="DUF732 domain-containing protein" evidence="2">
    <location>
        <begin position="24"/>
        <end position="163"/>
    </location>
</feature>
<protein>
    <recommendedName>
        <fullName evidence="5">DUF732 domain-containing protein</fullName>
    </recommendedName>
</protein>